<name>A0A7C5VWC5_THERO</name>
<protein>
    <submittedName>
        <fullName evidence="2">Uncharacterized protein</fullName>
    </submittedName>
</protein>
<dbReference type="EMBL" id="DSJL01000011">
    <property type="protein sequence ID" value="HEF65258.1"/>
    <property type="molecule type" value="Genomic_DNA"/>
</dbReference>
<sequence length="129" mass="14848">MSTPDGFEVLRQRLLPMLRRIVEQLEDRTVPGYPVLVDDPEQEVVGISLAPGFGLYLVRDGERLVLRRERILHRTLVHTAAGREWFGGEPYEEIEEIDPSISDVELRDEVARLLAAWHKHPLIIRQSDS</sequence>
<accession>A0A7C5VWC5</accession>
<comment type="caution">
    <text evidence="2">The sequence shown here is derived from an EMBL/GenBank/DDBJ whole genome shotgun (WGS) entry which is preliminary data.</text>
</comment>
<organism evidence="2">
    <name type="scientific">Thermomicrobium roseum</name>
    <dbReference type="NCBI Taxonomy" id="500"/>
    <lineage>
        <taxon>Bacteria</taxon>
        <taxon>Pseudomonadati</taxon>
        <taxon>Thermomicrobiota</taxon>
        <taxon>Thermomicrobia</taxon>
        <taxon>Thermomicrobiales</taxon>
        <taxon>Thermomicrobiaceae</taxon>
        <taxon>Thermomicrobium</taxon>
    </lineage>
</organism>
<evidence type="ECO:0000313" key="2">
    <source>
        <dbReference type="EMBL" id="HHM95777.1"/>
    </source>
</evidence>
<reference evidence="2" key="1">
    <citation type="journal article" date="2020" name="mSystems">
        <title>Genome- and Community-Level Interaction Insights into Carbon Utilization and Element Cycling Functions of Hydrothermarchaeota in Hydrothermal Sediment.</title>
        <authorList>
            <person name="Zhou Z."/>
            <person name="Liu Y."/>
            <person name="Xu W."/>
            <person name="Pan J."/>
            <person name="Luo Z.H."/>
            <person name="Li M."/>
        </authorList>
    </citation>
    <scope>NUCLEOTIDE SEQUENCE [LARGE SCALE GENOMIC DNA]</scope>
    <source>
        <strain evidence="2">SpSt-1065</strain>
        <strain evidence="1">SpSt-222</strain>
    </source>
</reference>
<proteinExistence type="predicted"/>
<dbReference type="AlphaFoldDB" id="A0A7C5VWC5"/>
<gene>
    <name evidence="2" type="ORF">ENM21_00950</name>
    <name evidence="1" type="ORF">ENP47_06650</name>
</gene>
<evidence type="ECO:0000313" key="1">
    <source>
        <dbReference type="EMBL" id="HEF65258.1"/>
    </source>
</evidence>
<dbReference type="EMBL" id="DRWX01000047">
    <property type="protein sequence ID" value="HHM95777.1"/>
    <property type="molecule type" value="Genomic_DNA"/>
</dbReference>